<evidence type="ECO:0000313" key="1">
    <source>
        <dbReference type="EMBL" id="KAH9324848.1"/>
    </source>
</evidence>
<reference evidence="1 2" key="1">
    <citation type="journal article" date="2021" name="Nat. Plants">
        <title>The Taxus genome provides insights into paclitaxel biosynthesis.</title>
        <authorList>
            <person name="Xiong X."/>
            <person name="Gou J."/>
            <person name="Liao Q."/>
            <person name="Li Y."/>
            <person name="Zhou Q."/>
            <person name="Bi G."/>
            <person name="Li C."/>
            <person name="Du R."/>
            <person name="Wang X."/>
            <person name="Sun T."/>
            <person name="Guo L."/>
            <person name="Liang H."/>
            <person name="Lu P."/>
            <person name="Wu Y."/>
            <person name="Zhang Z."/>
            <person name="Ro D.K."/>
            <person name="Shang Y."/>
            <person name="Huang S."/>
            <person name="Yan J."/>
        </authorList>
    </citation>
    <scope>NUCLEOTIDE SEQUENCE [LARGE SCALE GENOMIC DNA]</scope>
    <source>
        <strain evidence="1">Ta-2019</strain>
    </source>
</reference>
<dbReference type="AlphaFoldDB" id="A0AA38GMT4"/>
<evidence type="ECO:0000313" key="2">
    <source>
        <dbReference type="Proteomes" id="UP000824469"/>
    </source>
</evidence>
<proteinExistence type="predicted"/>
<feature type="non-terminal residue" evidence="1">
    <location>
        <position position="1"/>
    </location>
</feature>
<keyword evidence="2" id="KW-1185">Reference proteome</keyword>
<protein>
    <submittedName>
        <fullName evidence="1">Uncharacterized protein</fullName>
    </submittedName>
</protein>
<gene>
    <name evidence="1" type="ORF">KI387_005026</name>
</gene>
<accession>A0AA38GMT4</accession>
<dbReference type="EMBL" id="JAHRHJ020000002">
    <property type="protein sequence ID" value="KAH9324848.1"/>
    <property type="molecule type" value="Genomic_DNA"/>
</dbReference>
<name>A0AA38GMT4_TAXCH</name>
<sequence>ATFFPYVGLFDNLWDAILDPLKMLDQISYFISQYVEAPTNWKETPKVHVFTLDVP</sequence>
<comment type="caution">
    <text evidence="1">The sequence shown here is derived from an EMBL/GenBank/DDBJ whole genome shotgun (WGS) entry which is preliminary data.</text>
</comment>
<dbReference type="Proteomes" id="UP000824469">
    <property type="component" value="Unassembled WGS sequence"/>
</dbReference>
<feature type="non-terminal residue" evidence="1">
    <location>
        <position position="55"/>
    </location>
</feature>
<organism evidence="1 2">
    <name type="scientific">Taxus chinensis</name>
    <name type="common">Chinese yew</name>
    <name type="synonym">Taxus wallichiana var. chinensis</name>
    <dbReference type="NCBI Taxonomy" id="29808"/>
    <lineage>
        <taxon>Eukaryota</taxon>
        <taxon>Viridiplantae</taxon>
        <taxon>Streptophyta</taxon>
        <taxon>Embryophyta</taxon>
        <taxon>Tracheophyta</taxon>
        <taxon>Spermatophyta</taxon>
        <taxon>Pinopsida</taxon>
        <taxon>Pinidae</taxon>
        <taxon>Conifers II</taxon>
        <taxon>Cupressales</taxon>
        <taxon>Taxaceae</taxon>
        <taxon>Taxus</taxon>
    </lineage>
</organism>